<reference evidence="29" key="1">
    <citation type="submission" date="2023-06" db="EMBL/GenBank/DDBJ databases">
        <title>Male Hemibagrus guttatus genome.</title>
        <authorList>
            <person name="Bian C."/>
        </authorList>
    </citation>
    <scope>NUCLEOTIDE SEQUENCE</scope>
    <source>
        <strain evidence="29">Male_cb2023</strain>
        <tissue evidence="29">Muscle</tissue>
    </source>
</reference>
<dbReference type="GO" id="GO:0005525">
    <property type="term" value="F:GTP binding"/>
    <property type="evidence" value="ECO:0007669"/>
    <property type="project" value="UniProtKB-KW"/>
</dbReference>
<dbReference type="GO" id="GO:0003924">
    <property type="term" value="F:GTPase activity"/>
    <property type="evidence" value="ECO:0007669"/>
    <property type="project" value="InterPro"/>
</dbReference>
<dbReference type="InterPro" id="IPR019329">
    <property type="entry name" value="NADH_UbQ_OxRdtase_ESSS_su"/>
</dbReference>
<dbReference type="SMART" id="SM00174">
    <property type="entry name" value="RHO"/>
    <property type="match status" value="1"/>
</dbReference>
<evidence type="ECO:0000256" key="19">
    <source>
        <dbReference type="ARBA" id="ARBA00023136"/>
    </source>
</evidence>
<dbReference type="SUPFAM" id="SSF52540">
    <property type="entry name" value="P-loop containing nucleoside triphosphate hydrolases"/>
    <property type="match status" value="1"/>
</dbReference>
<evidence type="ECO:0000256" key="23">
    <source>
        <dbReference type="ARBA" id="ARBA00030753"/>
    </source>
</evidence>
<dbReference type="InterPro" id="IPR005225">
    <property type="entry name" value="Small_GTP-bd"/>
</dbReference>
<comment type="caution">
    <text evidence="29">The sequence shown here is derived from an EMBL/GenBank/DDBJ whole genome shotgun (WGS) entry which is preliminary data.</text>
</comment>
<evidence type="ECO:0000256" key="11">
    <source>
        <dbReference type="ARBA" id="ARBA00022692"/>
    </source>
</evidence>
<comment type="subunit">
    <text evidence="25">Complex I is composed of 45 different subunits. Interacts with BCAP31.</text>
</comment>
<keyword evidence="16 27" id="KW-1133">Transmembrane helix</keyword>
<dbReference type="Gene3D" id="3.40.50.300">
    <property type="entry name" value="P-loop containing nucleotide triphosphate hydrolases"/>
    <property type="match status" value="1"/>
</dbReference>
<keyword evidence="10" id="KW-0679">Respiratory chain</keyword>
<evidence type="ECO:0000256" key="6">
    <source>
        <dbReference type="ARBA" id="ARBA00018632"/>
    </source>
</evidence>
<evidence type="ECO:0000256" key="1">
    <source>
        <dbReference type="ARBA" id="ARBA00003195"/>
    </source>
</evidence>
<dbReference type="GO" id="GO:0003676">
    <property type="term" value="F:nucleic acid binding"/>
    <property type="evidence" value="ECO:0007669"/>
    <property type="project" value="InterPro"/>
</dbReference>
<evidence type="ECO:0000256" key="10">
    <source>
        <dbReference type="ARBA" id="ARBA00022660"/>
    </source>
</evidence>
<dbReference type="SMART" id="SM00173">
    <property type="entry name" value="RAS"/>
    <property type="match status" value="1"/>
</dbReference>
<dbReference type="Proteomes" id="UP001274896">
    <property type="component" value="Unassembled WGS sequence"/>
</dbReference>
<evidence type="ECO:0000256" key="24">
    <source>
        <dbReference type="ARBA" id="ARBA00031387"/>
    </source>
</evidence>
<dbReference type="Pfam" id="PF13358">
    <property type="entry name" value="DDE_3"/>
    <property type="match status" value="1"/>
</dbReference>
<dbReference type="NCBIfam" id="TIGR00231">
    <property type="entry name" value="small_GTP"/>
    <property type="match status" value="1"/>
</dbReference>
<dbReference type="EMBL" id="JAUCMX010000007">
    <property type="protein sequence ID" value="KAK3540270.1"/>
    <property type="molecule type" value="Genomic_DNA"/>
</dbReference>
<evidence type="ECO:0000256" key="25">
    <source>
        <dbReference type="ARBA" id="ARBA00046528"/>
    </source>
</evidence>
<evidence type="ECO:0000256" key="22">
    <source>
        <dbReference type="ARBA" id="ARBA00023289"/>
    </source>
</evidence>
<proteinExistence type="inferred from homology"/>
<feature type="transmembrane region" description="Helical" evidence="27">
    <location>
        <begin position="83"/>
        <end position="104"/>
    </location>
</feature>
<dbReference type="Pfam" id="PF10183">
    <property type="entry name" value="ESSS"/>
    <property type="match status" value="1"/>
</dbReference>
<sequence>MASQLSRVWSGLCRARINTAHLRRSVTQSRTSSAAGAASVTDLQPAAHADDSHGHAEVNPFDKNPDYHGFSDDPFVDEWNMRLAFFFGISMAIVVGGTFIHYLPDHGMRQWARREAERLIVLREAQGLPLIHEDYYDPSKIVLPSSSDDGSSALIGQEGTELFRGGGFFGREQEKKEGGRSKAKRFGTPLQSLNSGVGLGPLVPVRGTLNASAYQDILDNFMLPTLWEQFGDDPFLFQHDCAPVTKASSIKTWMSEFGVEELDCPAQSPDLNPIEHLWDELERRLRARPSRPTSVPDLTNVLLEERSKIPINTLLNLVESLPRRVEAVIAAKGRTTRNQNQKSFYCQMAAIRKKLVIVGDGACGKTCLLIVFSKDQFPEVYVPTVFENYVADIEVDGKQVELALWDTAGQEDYDRLRPLSYPDTDVILMCFSIDSPDSLENIPEKWTPEVKHFCPNVPIILVGNKKDLRNDDHTRRELAKMKQEPVKAEEGRDMANRINAAGYLECSAKTKDGVREVFEMATRAALQAKKRGKKNACTLL</sequence>
<evidence type="ECO:0000313" key="30">
    <source>
        <dbReference type="Proteomes" id="UP001274896"/>
    </source>
</evidence>
<comment type="function">
    <text evidence="1">Accessory subunit of the mitochondrial membrane respiratory chain NADH dehydrogenase (Complex I), that is believed not to be involved in catalysis. Complex I functions in the transfer of electrons from NADH to the respiratory chain. The immediate electron acceptor for the enzyme is believed to be ubiquinone.</text>
</comment>
<evidence type="ECO:0000256" key="20">
    <source>
        <dbReference type="ARBA" id="ARBA00023180"/>
    </source>
</evidence>
<accession>A0AAE0V6M0</accession>
<keyword evidence="13" id="KW-0999">Mitochondrion inner membrane</keyword>
<dbReference type="InterPro" id="IPR036397">
    <property type="entry name" value="RNaseH_sf"/>
</dbReference>
<keyword evidence="17" id="KW-0496">Mitochondrion</keyword>
<keyword evidence="18" id="KW-0342">GTP-binding</keyword>
<dbReference type="SMART" id="SM00175">
    <property type="entry name" value="RAB"/>
    <property type="match status" value="1"/>
</dbReference>
<dbReference type="InterPro" id="IPR038717">
    <property type="entry name" value="Tc1-like_DDE_dom"/>
</dbReference>
<dbReference type="GO" id="GO:0007264">
    <property type="term" value="P:small GTPase-mediated signal transduction"/>
    <property type="evidence" value="ECO:0007669"/>
    <property type="project" value="InterPro"/>
</dbReference>
<evidence type="ECO:0000256" key="14">
    <source>
        <dbReference type="ARBA" id="ARBA00022946"/>
    </source>
</evidence>
<evidence type="ECO:0000256" key="17">
    <source>
        <dbReference type="ARBA" id="ARBA00023128"/>
    </source>
</evidence>
<comment type="subcellular location">
    <subcellularLocation>
        <location evidence="2">Cell membrane</location>
        <topology evidence="2">Lipid-anchor</topology>
        <orientation evidence="2">Cytoplasmic side</orientation>
    </subcellularLocation>
    <subcellularLocation>
        <location evidence="3">Mitochondrion inner membrane</location>
        <topology evidence="3">Single-pass membrane protein</topology>
    </subcellularLocation>
</comment>
<evidence type="ECO:0000259" key="28">
    <source>
        <dbReference type="Pfam" id="PF13358"/>
    </source>
</evidence>
<keyword evidence="22" id="KW-0636">Prenylation</keyword>
<name>A0AAE0V6M0_9TELE</name>
<evidence type="ECO:0000256" key="26">
    <source>
        <dbReference type="ARBA" id="ARBA00057048"/>
    </source>
</evidence>
<comment type="similarity">
    <text evidence="4">Belongs to the complex I NDUFB11 subunit family.</text>
</comment>
<keyword evidence="21" id="KW-0449">Lipoprotein</keyword>
<comment type="similarity">
    <text evidence="5">Belongs to the small GTPase superfamily. Rho family.</text>
</comment>
<dbReference type="InterPro" id="IPR027417">
    <property type="entry name" value="P-loop_NTPase"/>
</dbReference>
<dbReference type="FunFam" id="3.40.50.300:FF:000095">
    <property type="entry name" value="Rho-related GTP-binding protein RhoC"/>
    <property type="match status" value="1"/>
</dbReference>
<dbReference type="GO" id="GO:0005743">
    <property type="term" value="C:mitochondrial inner membrane"/>
    <property type="evidence" value="ECO:0007669"/>
    <property type="project" value="UniProtKB-SubCell"/>
</dbReference>
<dbReference type="InterPro" id="IPR001806">
    <property type="entry name" value="Small_GTPase"/>
</dbReference>
<dbReference type="PROSITE" id="PS51419">
    <property type="entry name" value="RAB"/>
    <property type="match status" value="1"/>
</dbReference>
<dbReference type="PRINTS" id="PR00449">
    <property type="entry name" value="RASTRNSFRMNG"/>
</dbReference>
<evidence type="ECO:0000256" key="18">
    <source>
        <dbReference type="ARBA" id="ARBA00023134"/>
    </source>
</evidence>
<evidence type="ECO:0000256" key="9">
    <source>
        <dbReference type="ARBA" id="ARBA00022481"/>
    </source>
</evidence>
<dbReference type="GO" id="GO:0005886">
    <property type="term" value="C:plasma membrane"/>
    <property type="evidence" value="ECO:0007669"/>
    <property type="project" value="UniProtKB-SubCell"/>
</dbReference>
<keyword evidence="19 27" id="KW-0472">Membrane</keyword>
<keyword evidence="7" id="KW-0813">Transport</keyword>
<evidence type="ECO:0000256" key="7">
    <source>
        <dbReference type="ARBA" id="ARBA00022448"/>
    </source>
</evidence>
<evidence type="ECO:0000256" key="16">
    <source>
        <dbReference type="ARBA" id="ARBA00022989"/>
    </source>
</evidence>
<dbReference type="PROSITE" id="PS51421">
    <property type="entry name" value="RAS"/>
    <property type="match status" value="1"/>
</dbReference>
<evidence type="ECO:0000313" key="29">
    <source>
        <dbReference type="EMBL" id="KAK3540270.1"/>
    </source>
</evidence>
<keyword evidence="8" id="KW-1003">Cell membrane</keyword>
<keyword evidence="11 27" id="KW-0812">Transmembrane</keyword>
<dbReference type="PROSITE" id="PS51420">
    <property type="entry name" value="RHO"/>
    <property type="match status" value="1"/>
</dbReference>
<keyword evidence="14" id="KW-0809">Transit peptide</keyword>
<dbReference type="AlphaFoldDB" id="A0AAE0V6M0"/>
<organism evidence="29 30">
    <name type="scientific">Hemibagrus guttatus</name>
    <dbReference type="NCBI Taxonomy" id="175788"/>
    <lineage>
        <taxon>Eukaryota</taxon>
        <taxon>Metazoa</taxon>
        <taxon>Chordata</taxon>
        <taxon>Craniata</taxon>
        <taxon>Vertebrata</taxon>
        <taxon>Euteleostomi</taxon>
        <taxon>Actinopterygii</taxon>
        <taxon>Neopterygii</taxon>
        <taxon>Teleostei</taxon>
        <taxon>Ostariophysi</taxon>
        <taxon>Siluriformes</taxon>
        <taxon>Bagridae</taxon>
        <taxon>Hemibagrus</taxon>
    </lineage>
</organism>
<dbReference type="CDD" id="cd01870">
    <property type="entry name" value="RhoA_like"/>
    <property type="match status" value="1"/>
</dbReference>
<evidence type="ECO:0000256" key="13">
    <source>
        <dbReference type="ARBA" id="ARBA00022792"/>
    </source>
</evidence>
<evidence type="ECO:0000256" key="21">
    <source>
        <dbReference type="ARBA" id="ARBA00023288"/>
    </source>
</evidence>
<keyword evidence="20" id="KW-0325">Glycoprotein</keyword>
<keyword evidence="15" id="KW-0249">Electron transport</keyword>
<feature type="domain" description="Tc1-like transposase DDE" evidence="28">
    <location>
        <begin position="205"/>
        <end position="288"/>
    </location>
</feature>
<evidence type="ECO:0000256" key="4">
    <source>
        <dbReference type="ARBA" id="ARBA00008915"/>
    </source>
</evidence>
<dbReference type="Pfam" id="PF00071">
    <property type="entry name" value="Ras"/>
    <property type="match status" value="1"/>
</dbReference>
<dbReference type="PANTHER" id="PTHR24072">
    <property type="entry name" value="RHO FAMILY GTPASE"/>
    <property type="match status" value="1"/>
</dbReference>
<keyword evidence="30" id="KW-1185">Reference proteome</keyword>
<evidence type="ECO:0000256" key="2">
    <source>
        <dbReference type="ARBA" id="ARBA00004342"/>
    </source>
</evidence>
<comment type="function">
    <text evidence="26">Regulates a signal transduction pathway linking plasma membrane receptors to the assembly of focal adhesions and actin stress fibers.</text>
</comment>
<protein>
    <recommendedName>
        <fullName evidence="6">NADH dehydrogenase [ubiquinone] 1 beta subcomplex subunit 11, mitochondrial</fullName>
    </recommendedName>
    <alternativeName>
        <fullName evidence="24">Complex I-ESSS</fullName>
    </alternativeName>
    <alternativeName>
        <fullName evidence="23">NADH-ubiquinone oxidoreductase ESSS subunit</fullName>
    </alternativeName>
</protein>
<evidence type="ECO:0000256" key="8">
    <source>
        <dbReference type="ARBA" id="ARBA00022475"/>
    </source>
</evidence>
<evidence type="ECO:0000256" key="5">
    <source>
        <dbReference type="ARBA" id="ARBA00010142"/>
    </source>
</evidence>
<gene>
    <name evidence="29" type="ORF">QTP70_029391</name>
</gene>
<evidence type="ECO:0000256" key="12">
    <source>
        <dbReference type="ARBA" id="ARBA00022741"/>
    </source>
</evidence>
<evidence type="ECO:0000256" key="3">
    <source>
        <dbReference type="ARBA" id="ARBA00004434"/>
    </source>
</evidence>
<keyword evidence="9" id="KW-0488">Methylation</keyword>
<dbReference type="InterPro" id="IPR003578">
    <property type="entry name" value="Small_GTPase_Rho"/>
</dbReference>
<keyword evidence="12" id="KW-0547">Nucleotide-binding</keyword>
<dbReference type="Gene3D" id="3.30.420.10">
    <property type="entry name" value="Ribonuclease H-like superfamily/Ribonuclease H"/>
    <property type="match status" value="1"/>
</dbReference>
<evidence type="ECO:0000256" key="15">
    <source>
        <dbReference type="ARBA" id="ARBA00022982"/>
    </source>
</evidence>
<evidence type="ECO:0000256" key="27">
    <source>
        <dbReference type="SAM" id="Phobius"/>
    </source>
</evidence>